<dbReference type="Pfam" id="PF00550">
    <property type="entry name" value="PP-binding"/>
    <property type="match status" value="1"/>
</dbReference>
<evidence type="ECO:0000256" key="1">
    <source>
        <dbReference type="ARBA" id="ARBA00022450"/>
    </source>
</evidence>
<proteinExistence type="predicted"/>
<keyword evidence="1" id="KW-0596">Phosphopantetheine</keyword>
<evidence type="ECO:0000256" key="2">
    <source>
        <dbReference type="ARBA" id="ARBA00022553"/>
    </source>
</evidence>
<dbReference type="RefSeq" id="WP_098752401.1">
    <property type="nucleotide sequence ID" value="NZ_WHPN01000351.1"/>
</dbReference>
<evidence type="ECO:0000313" key="5">
    <source>
        <dbReference type="Proteomes" id="UP000621266"/>
    </source>
</evidence>
<keyword evidence="5" id="KW-1185">Reference proteome</keyword>
<dbReference type="EMBL" id="WHPN01000351">
    <property type="protein sequence ID" value="KAF4406776.1"/>
    <property type="molecule type" value="Genomic_DNA"/>
</dbReference>
<gene>
    <name evidence="4" type="ORF">GCU69_23310</name>
</gene>
<evidence type="ECO:0000313" key="4">
    <source>
        <dbReference type="EMBL" id="KAF4406776.1"/>
    </source>
</evidence>
<comment type="caution">
    <text evidence="4">The sequence shown here is derived from an EMBL/GenBank/DDBJ whole genome shotgun (WGS) entry which is preliminary data.</text>
</comment>
<keyword evidence="2" id="KW-0597">Phosphoprotein</keyword>
<dbReference type="Gene3D" id="1.10.1200.10">
    <property type="entry name" value="ACP-like"/>
    <property type="match status" value="1"/>
</dbReference>
<sequence>MTDAAASTATAVDRTKAVETIASALAEVLGHDLPDLTEDSRLFDQVGLDSSGVFELLMALEEAFSIELDTDNLEMSHFESVRTLADFLLGEMGA</sequence>
<feature type="domain" description="Carrier" evidence="3">
    <location>
        <begin position="12"/>
        <end position="92"/>
    </location>
</feature>
<evidence type="ECO:0000259" key="3">
    <source>
        <dbReference type="PROSITE" id="PS50075"/>
    </source>
</evidence>
<protein>
    <submittedName>
        <fullName evidence="4">Acyl carrier protein</fullName>
    </submittedName>
</protein>
<dbReference type="InterPro" id="IPR036736">
    <property type="entry name" value="ACP-like_sf"/>
</dbReference>
<dbReference type="Proteomes" id="UP000621266">
    <property type="component" value="Unassembled WGS sequence"/>
</dbReference>
<name>A0ABQ7FG15_9ACTN</name>
<reference evidence="4 5" key="1">
    <citation type="submission" date="2019-10" db="EMBL/GenBank/DDBJ databases">
        <title>Streptomyces tenebrisbrunneis sp.nov., an endogenous actinomycete isolated from of Lycium ruthenicum.</title>
        <authorList>
            <person name="Ma L."/>
        </authorList>
    </citation>
    <scope>NUCLEOTIDE SEQUENCE [LARGE SCALE GENOMIC DNA]</scope>
    <source>
        <strain evidence="4 5">TRM 66187</strain>
    </source>
</reference>
<dbReference type="SUPFAM" id="SSF47336">
    <property type="entry name" value="ACP-like"/>
    <property type="match status" value="1"/>
</dbReference>
<dbReference type="InterPro" id="IPR009081">
    <property type="entry name" value="PP-bd_ACP"/>
</dbReference>
<dbReference type="SMART" id="SM00823">
    <property type="entry name" value="PKS_PP"/>
    <property type="match status" value="1"/>
</dbReference>
<organism evidence="4 5">
    <name type="scientific">Streptomyces lycii</name>
    <dbReference type="NCBI Taxonomy" id="2654337"/>
    <lineage>
        <taxon>Bacteria</taxon>
        <taxon>Bacillati</taxon>
        <taxon>Actinomycetota</taxon>
        <taxon>Actinomycetes</taxon>
        <taxon>Kitasatosporales</taxon>
        <taxon>Streptomycetaceae</taxon>
        <taxon>Streptomyces</taxon>
    </lineage>
</organism>
<dbReference type="PROSITE" id="PS50075">
    <property type="entry name" value="CARRIER"/>
    <property type="match status" value="1"/>
</dbReference>
<accession>A0ABQ7FG15</accession>
<dbReference type="InterPro" id="IPR020806">
    <property type="entry name" value="PKS_PP-bd"/>
</dbReference>